<reference evidence="3" key="1">
    <citation type="submission" date="2025-08" db="UniProtKB">
        <authorList>
            <consortium name="RefSeq"/>
        </authorList>
    </citation>
    <scope>IDENTIFICATION</scope>
</reference>
<accession>A0A9Y4TU58</accession>
<name>A0A9Y4TU58_9TELE</name>
<evidence type="ECO:0000313" key="2">
    <source>
        <dbReference type="Proteomes" id="UP000694891"/>
    </source>
</evidence>
<gene>
    <name evidence="3" type="primary">LOC103371794</name>
</gene>
<evidence type="ECO:0000313" key="3">
    <source>
        <dbReference type="RefSeq" id="XP_008299468.1"/>
    </source>
</evidence>
<dbReference type="GeneID" id="103371794"/>
<protein>
    <submittedName>
        <fullName evidence="3">Leucine zipper protein 2-like</fullName>
    </submittedName>
</protein>
<dbReference type="RefSeq" id="XP_008299468.1">
    <property type="nucleotide sequence ID" value="XM_008301246.1"/>
</dbReference>
<proteinExistence type="predicted"/>
<dbReference type="AlphaFoldDB" id="A0A9Y4TU58"/>
<sequence>MRRESGGGGGVKECQMEKTGSECFQNQTEESAPESKTLPESQQQRRPEQSGKLNTKPTDAGDEAEGGGGGGRKTKPPHKHD</sequence>
<feature type="region of interest" description="Disordered" evidence="1">
    <location>
        <begin position="1"/>
        <end position="81"/>
    </location>
</feature>
<feature type="compositionally biased region" description="Basic residues" evidence="1">
    <location>
        <begin position="72"/>
        <end position="81"/>
    </location>
</feature>
<feature type="compositionally biased region" description="Gly residues" evidence="1">
    <location>
        <begin position="1"/>
        <end position="11"/>
    </location>
</feature>
<evidence type="ECO:0000256" key="1">
    <source>
        <dbReference type="SAM" id="MobiDB-lite"/>
    </source>
</evidence>
<organism evidence="2 3">
    <name type="scientific">Stegastes partitus</name>
    <name type="common">bicolor damselfish</name>
    <dbReference type="NCBI Taxonomy" id="144197"/>
    <lineage>
        <taxon>Eukaryota</taxon>
        <taxon>Metazoa</taxon>
        <taxon>Chordata</taxon>
        <taxon>Craniata</taxon>
        <taxon>Vertebrata</taxon>
        <taxon>Euteleostomi</taxon>
        <taxon>Actinopterygii</taxon>
        <taxon>Neopterygii</taxon>
        <taxon>Teleostei</taxon>
        <taxon>Neoteleostei</taxon>
        <taxon>Acanthomorphata</taxon>
        <taxon>Ovalentaria</taxon>
        <taxon>Pomacentridae</taxon>
        <taxon>Stegastes</taxon>
    </lineage>
</organism>
<dbReference type="Proteomes" id="UP000694891">
    <property type="component" value="Unplaced"/>
</dbReference>
<keyword evidence="2" id="KW-1185">Reference proteome</keyword>